<feature type="compositionally biased region" description="Low complexity" evidence="1">
    <location>
        <begin position="197"/>
        <end position="215"/>
    </location>
</feature>
<keyword evidence="2" id="KW-1133">Transmembrane helix</keyword>
<accession>A0ABW5V0A7</accession>
<organism evidence="4 5">
    <name type="scientific">Gulosibacter faecalis</name>
    <dbReference type="NCBI Taxonomy" id="272240"/>
    <lineage>
        <taxon>Bacteria</taxon>
        <taxon>Bacillati</taxon>
        <taxon>Actinomycetota</taxon>
        <taxon>Actinomycetes</taxon>
        <taxon>Micrococcales</taxon>
        <taxon>Microbacteriaceae</taxon>
        <taxon>Gulosibacter</taxon>
    </lineage>
</organism>
<sequence length="252" mass="26049">MTTALLTSRRVPAARGAWPWLARAVAVLVAAASLVLAGAAGAHAHVSVVASNPSGGAWTLLTFRVPSESATASTTGLRVTIPDDVTFTQVRVQPLAGWQAEVVREADSDGEERVTEVVWEATDEGLGPDEFQEFALSVGPLPEEGTVHFPTVQEYSDGSTADWVQQATGDAEPDYPAPSIDIVPTEGDTADSHGVDSAPADAAAESAAESTGGASELEAAQPSWLPLTLSVIALVVAIGGAAAAWFAPRRRR</sequence>
<feature type="transmembrane region" description="Helical" evidence="2">
    <location>
        <begin position="224"/>
        <end position="247"/>
    </location>
</feature>
<evidence type="ECO:0000256" key="1">
    <source>
        <dbReference type="SAM" id="MobiDB-lite"/>
    </source>
</evidence>
<proteinExistence type="predicted"/>
<dbReference type="Pfam" id="PF07987">
    <property type="entry name" value="DUF1775"/>
    <property type="match status" value="1"/>
</dbReference>
<keyword evidence="5" id="KW-1185">Reference proteome</keyword>
<evidence type="ECO:0000313" key="4">
    <source>
        <dbReference type="EMBL" id="MFD2759236.1"/>
    </source>
</evidence>
<feature type="region of interest" description="Disordered" evidence="1">
    <location>
        <begin position="169"/>
        <end position="215"/>
    </location>
</feature>
<dbReference type="EMBL" id="JBHUNE010000009">
    <property type="protein sequence ID" value="MFD2759236.1"/>
    <property type="molecule type" value="Genomic_DNA"/>
</dbReference>
<protein>
    <submittedName>
        <fullName evidence="4">YcnI family protein</fullName>
    </submittedName>
</protein>
<evidence type="ECO:0000256" key="2">
    <source>
        <dbReference type="SAM" id="Phobius"/>
    </source>
</evidence>
<comment type="caution">
    <text evidence="4">The sequence shown here is derived from an EMBL/GenBank/DDBJ whole genome shotgun (WGS) entry which is preliminary data.</text>
</comment>
<dbReference type="Gene3D" id="2.60.40.2230">
    <property type="entry name" value="Uncharacterised protein YcnI-like PF07987, DUF1775"/>
    <property type="match status" value="1"/>
</dbReference>
<name>A0ABW5V0A7_9MICO</name>
<dbReference type="InterPro" id="IPR012533">
    <property type="entry name" value="YcnI-copper_dom"/>
</dbReference>
<evidence type="ECO:0000313" key="5">
    <source>
        <dbReference type="Proteomes" id="UP001597492"/>
    </source>
</evidence>
<dbReference type="CDD" id="cd08545">
    <property type="entry name" value="YcnI_like"/>
    <property type="match status" value="1"/>
</dbReference>
<gene>
    <name evidence="4" type="ORF">ACFSW7_12700</name>
</gene>
<keyword evidence="2" id="KW-0812">Transmembrane</keyword>
<dbReference type="InterPro" id="IPR038507">
    <property type="entry name" value="YcnI-like_sf"/>
</dbReference>
<reference evidence="5" key="1">
    <citation type="journal article" date="2019" name="Int. J. Syst. Evol. Microbiol.">
        <title>The Global Catalogue of Microorganisms (GCM) 10K type strain sequencing project: providing services to taxonomists for standard genome sequencing and annotation.</title>
        <authorList>
            <consortium name="The Broad Institute Genomics Platform"/>
            <consortium name="The Broad Institute Genome Sequencing Center for Infectious Disease"/>
            <person name="Wu L."/>
            <person name="Ma J."/>
        </authorList>
    </citation>
    <scope>NUCLEOTIDE SEQUENCE [LARGE SCALE GENOMIC DNA]</scope>
    <source>
        <strain evidence="5">TISTR 1514</strain>
    </source>
</reference>
<dbReference type="RefSeq" id="WP_019618750.1">
    <property type="nucleotide sequence ID" value="NZ_JBHUNE010000009.1"/>
</dbReference>
<evidence type="ECO:0000259" key="3">
    <source>
        <dbReference type="Pfam" id="PF07987"/>
    </source>
</evidence>
<keyword evidence="2" id="KW-0472">Membrane</keyword>
<feature type="domain" description="YncI copper-binding" evidence="3">
    <location>
        <begin position="45"/>
        <end position="182"/>
    </location>
</feature>
<dbReference type="Proteomes" id="UP001597492">
    <property type="component" value="Unassembled WGS sequence"/>
</dbReference>